<name>A0ABV2T6W5_9BACT</name>
<evidence type="ECO:0000259" key="2">
    <source>
        <dbReference type="Pfam" id="PF21906"/>
    </source>
</evidence>
<gene>
    <name evidence="3" type="ORF">ABR189_15450</name>
</gene>
<proteinExistence type="predicted"/>
<sequence>MHTKNIHAHLDEIKDCFQTAVSVDCVIFGFDNTALKVLLIESDLKEYKGSWSLLGNIMRPDEDLDEAAYRVLRERTGLEDVYMEQIQTFGALKRHPAGRVITVAYYSLVNIEHVALKKHNNELHWHTVKDIQHMAFDHKQILDTCYERLKRQLIEQPIGFNLLPGKFTIRDLQNLYEAILDVKLDRRNFRKKFLSLNVLEDLNEAQEAVSHRPAKLYKFNFEKHELQKKRFLGIGF</sequence>
<protein>
    <submittedName>
        <fullName evidence="3">NUDIX domain-containing protein</fullName>
    </submittedName>
</protein>
<dbReference type="SUPFAM" id="SSF46785">
    <property type="entry name" value="Winged helix' DNA-binding domain"/>
    <property type="match status" value="1"/>
</dbReference>
<dbReference type="InterPro" id="IPR036390">
    <property type="entry name" value="WH_DNA-bd_sf"/>
</dbReference>
<dbReference type="InterPro" id="IPR036388">
    <property type="entry name" value="WH-like_DNA-bd_sf"/>
</dbReference>
<evidence type="ECO:0000313" key="4">
    <source>
        <dbReference type="Proteomes" id="UP001549749"/>
    </source>
</evidence>
<dbReference type="InterPro" id="IPR015797">
    <property type="entry name" value="NUDIX_hydrolase-like_dom_sf"/>
</dbReference>
<dbReference type="Pfam" id="PF00293">
    <property type="entry name" value="NUDIX"/>
    <property type="match status" value="1"/>
</dbReference>
<dbReference type="InterPro" id="IPR000086">
    <property type="entry name" value="NUDIX_hydrolase_dom"/>
</dbReference>
<dbReference type="CDD" id="cd18873">
    <property type="entry name" value="NUDIX_NadM_like"/>
    <property type="match status" value="1"/>
</dbReference>
<dbReference type="EMBL" id="JBEXAC010000002">
    <property type="protein sequence ID" value="MET6998778.1"/>
    <property type="molecule type" value="Genomic_DNA"/>
</dbReference>
<keyword evidence="4" id="KW-1185">Reference proteome</keyword>
<evidence type="ECO:0000313" key="3">
    <source>
        <dbReference type="EMBL" id="MET6998778.1"/>
    </source>
</evidence>
<evidence type="ECO:0000259" key="1">
    <source>
        <dbReference type="Pfam" id="PF00293"/>
    </source>
</evidence>
<dbReference type="RefSeq" id="WP_354661418.1">
    <property type="nucleotide sequence ID" value="NZ_JBEXAC010000002.1"/>
</dbReference>
<dbReference type="Pfam" id="PF21906">
    <property type="entry name" value="WHD_NrtR"/>
    <property type="match status" value="1"/>
</dbReference>
<dbReference type="Proteomes" id="UP001549749">
    <property type="component" value="Unassembled WGS sequence"/>
</dbReference>
<dbReference type="PANTHER" id="PTHR43736:SF4">
    <property type="entry name" value="SLR1690 PROTEIN"/>
    <property type="match status" value="1"/>
</dbReference>
<dbReference type="Gene3D" id="1.10.10.10">
    <property type="entry name" value="Winged helix-like DNA-binding domain superfamily/Winged helix DNA-binding domain"/>
    <property type="match status" value="1"/>
</dbReference>
<dbReference type="PANTHER" id="PTHR43736">
    <property type="entry name" value="ADP-RIBOSE PYROPHOSPHATASE"/>
    <property type="match status" value="1"/>
</dbReference>
<comment type="caution">
    <text evidence="3">The sequence shown here is derived from an EMBL/GenBank/DDBJ whole genome shotgun (WGS) entry which is preliminary data.</text>
</comment>
<dbReference type="SUPFAM" id="SSF55811">
    <property type="entry name" value="Nudix"/>
    <property type="match status" value="1"/>
</dbReference>
<organism evidence="3 4">
    <name type="scientific">Chitinophaga defluvii</name>
    <dbReference type="NCBI Taxonomy" id="3163343"/>
    <lineage>
        <taxon>Bacteria</taxon>
        <taxon>Pseudomonadati</taxon>
        <taxon>Bacteroidota</taxon>
        <taxon>Chitinophagia</taxon>
        <taxon>Chitinophagales</taxon>
        <taxon>Chitinophagaceae</taxon>
        <taxon>Chitinophaga</taxon>
    </lineage>
</organism>
<reference evidence="3 4" key="1">
    <citation type="submission" date="2024-06" db="EMBL/GenBank/DDBJ databases">
        <title>Chitinophaga defluvii sp. nov., isolated from municipal sewage.</title>
        <authorList>
            <person name="Zhang L."/>
        </authorList>
    </citation>
    <scope>NUCLEOTIDE SEQUENCE [LARGE SCALE GENOMIC DNA]</scope>
    <source>
        <strain evidence="3 4">H8</strain>
    </source>
</reference>
<feature type="domain" description="Nudix hydrolase" evidence="1">
    <location>
        <begin position="20"/>
        <end position="142"/>
    </location>
</feature>
<accession>A0ABV2T6W5</accession>
<dbReference type="Gene3D" id="3.90.79.10">
    <property type="entry name" value="Nucleoside Triphosphate Pyrophosphohydrolase"/>
    <property type="match status" value="1"/>
</dbReference>
<feature type="domain" description="NrtR DNA-binding winged helix" evidence="2">
    <location>
        <begin position="159"/>
        <end position="219"/>
    </location>
</feature>
<dbReference type="InterPro" id="IPR054105">
    <property type="entry name" value="WHD_NrtR"/>
</dbReference>